<dbReference type="InterPro" id="IPR011051">
    <property type="entry name" value="RmlC_Cupin_sf"/>
</dbReference>
<dbReference type="InterPro" id="IPR014710">
    <property type="entry name" value="RmlC-like_jellyroll"/>
</dbReference>
<name>A0A0M0J6H4_9EUKA</name>
<dbReference type="OrthoDB" id="10264693at2759"/>
<evidence type="ECO:0000313" key="1">
    <source>
        <dbReference type="EMBL" id="KOO21927.1"/>
    </source>
</evidence>
<organism evidence="1 2">
    <name type="scientific">Chrysochromulina tobinii</name>
    <dbReference type="NCBI Taxonomy" id="1460289"/>
    <lineage>
        <taxon>Eukaryota</taxon>
        <taxon>Haptista</taxon>
        <taxon>Haptophyta</taxon>
        <taxon>Prymnesiophyceae</taxon>
        <taxon>Prymnesiales</taxon>
        <taxon>Chrysochromulinaceae</taxon>
        <taxon>Chrysochromulina</taxon>
    </lineage>
</organism>
<accession>A0A0M0J6H4</accession>
<dbReference type="EMBL" id="JWZX01003323">
    <property type="protein sequence ID" value="KOO21927.1"/>
    <property type="molecule type" value="Genomic_DNA"/>
</dbReference>
<sequence length="94" mass="11063">MIFEGLVRVTTRENGRDVEREYGAGDLVIVPANTPHIFKAVNRTVMAEWWRGGSFEARYYRPYRKQVDEDLEWRNKCKDLLPMSPVLTWTDVKS</sequence>
<dbReference type="Proteomes" id="UP000037460">
    <property type="component" value="Unassembled WGS sequence"/>
</dbReference>
<protein>
    <recommendedName>
        <fullName evidence="3">Cupin 2 conserved barrel domain-containing protein</fullName>
    </recommendedName>
</protein>
<comment type="caution">
    <text evidence="1">The sequence shown here is derived from an EMBL/GenBank/DDBJ whole genome shotgun (WGS) entry which is preliminary data.</text>
</comment>
<evidence type="ECO:0000313" key="2">
    <source>
        <dbReference type="Proteomes" id="UP000037460"/>
    </source>
</evidence>
<dbReference type="Gene3D" id="2.60.120.10">
    <property type="entry name" value="Jelly Rolls"/>
    <property type="match status" value="1"/>
</dbReference>
<gene>
    <name evidence="1" type="ORF">Ctob_001853</name>
</gene>
<evidence type="ECO:0008006" key="3">
    <source>
        <dbReference type="Google" id="ProtNLM"/>
    </source>
</evidence>
<dbReference type="AlphaFoldDB" id="A0A0M0J6H4"/>
<keyword evidence="2" id="KW-1185">Reference proteome</keyword>
<dbReference type="SUPFAM" id="SSF51182">
    <property type="entry name" value="RmlC-like cupins"/>
    <property type="match status" value="1"/>
</dbReference>
<reference evidence="2" key="1">
    <citation type="journal article" date="2015" name="PLoS Genet.">
        <title>Genome Sequence and Transcriptome Analyses of Chrysochromulina tobin: Metabolic Tools for Enhanced Algal Fitness in the Prominent Order Prymnesiales (Haptophyceae).</title>
        <authorList>
            <person name="Hovde B.T."/>
            <person name="Deodato C.R."/>
            <person name="Hunsperger H.M."/>
            <person name="Ryken S.A."/>
            <person name="Yost W."/>
            <person name="Jha R.K."/>
            <person name="Patterson J."/>
            <person name="Monnat R.J. Jr."/>
            <person name="Barlow S.B."/>
            <person name="Starkenburg S.R."/>
            <person name="Cattolico R.A."/>
        </authorList>
    </citation>
    <scope>NUCLEOTIDE SEQUENCE</scope>
    <source>
        <strain evidence="2">CCMP291</strain>
    </source>
</reference>
<proteinExistence type="predicted"/>